<gene>
    <name evidence="3" type="primary">pkn1_2</name>
    <name evidence="3" type="ORF">FEMY_09320</name>
</gene>
<keyword evidence="3" id="KW-0808">Transferase</keyword>
<dbReference type="InterPro" id="IPR051043">
    <property type="entry name" value="Sulfatase_Mod_Factor_Kinase"/>
</dbReference>
<dbReference type="SUPFAM" id="SSF56436">
    <property type="entry name" value="C-type lectin-like"/>
    <property type="match status" value="1"/>
</dbReference>
<keyword evidence="1" id="KW-0812">Transmembrane</keyword>
<dbReference type="InterPro" id="IPR016187">
    <property type="entry name" value="CTDL_fold"/>
</dbReference>
<dbReference type="RefSeq" id="WP_062187824.1">
    <property type="nucleotide sequence ID" value="NZ_CP149475.1"/>
</dbReference>
<dbReference type="PATRIC" id="fig|1789004.3.peg.947"/>
<reference evidence="3 4" key="1">
    <citation type="submission" date="2016-01" db="EMBL/GenBank/DDBJ databases">
        <title>Genome sequence of the acidophilic iron oxidising Ferrovum strain Z-31.</title>
        <authorList>
            <person name="Poehlein A."/>
            <person name="Ullrich S.R."/>
            <person name="Schloemann M."/>
            <person name="Muehling M."/>
            <person name="Daniel R."/>
        </authorList>
    </citation>
    <scope>NUCLEOTIDE SEQUENCE [LARGE SCALE GENOMIC DNA]</scope>
    <source>
        <strain evidence="3 4">Z-31</strain>
    </source>
</reference>
<dbReference type="InterPro" id="IPR005532">
    <property type="entry name" value="SUMF_dom"/>
</dbReference>
<sequence length="352" mass="39213">MALSPKTPSTPEERLKRKKILSATLVTCIGIVMIGSSLHVIKLGQGRMEDMRNLVSYNIKDSDSHIRAAGEDIQIHAQHESGQVKGGYTVEEADRLLTREQWEDLNTMVTIPAGPFRMGTNLDRADPPDKPEHTVDLPAYAIDKYPVTNAQYARFVAATGHRPPLNWKGGKIPQGALLLPVTLVTWYDAKAYAQWAHKRLPTEAEFEKAGRGKDGRRWPWGNIMDPTKLNTYYNRNSSTPVTDYPQGASSYGIFDLSGNVDEWTDSDFAPYPGSIAPTIVFQGKVSVQESSQDRNLGISDQKLIKRSYKVLRGGSWKSDPFSTSLFHRDNAFANMTSDFYGFRCASSLPSSH</sequence>
<feature type="domain" description="Sulfatase-modifying factor enzyme-like" evidence="2">
    <location>
        <begin position="106"/>
        <end position="345"/>
    </location>
</feature>
<comment type="caution">
    <text evidence="3">The sequence shown here is derived from an EMBL/GenBank/DDBJ whole genome shotgun (WGS) entry which is preliminary data.</text>
</comment>
<name>A0A149VZ74_9PROT</name>
<dbReference type="AlphaFoldDB" id="A0A149VZ74"/>
<organism evidence="3 4">
    <name type="scientific">Ferrovum myxofaciens</name>
    <dbReference type="NCBI Taxonomy" id="416213"/>
    <lineage>
        <taxon>Bacteria</taxon>
        <taxon>Pseudomonadati</taxon>
        <taxon>Pseudomonadota</taxon>
        <taxon>Betaproteobacteria</taxon>
        <taxon>Ferrovales</taxon>
        <taxon>Ferrovaceae</taxon>
        <taxon>Ferrovum</taxon>
    </lineage>
</organism>
<evidence type="ECO:0000256" key="1">
    <source>
        <dbReference type="SAM" id="Phobius"/>
    </source>
</evidence>
<dbReference type="GO" id="GO:0004674">
    <property type="term" value="F:protein serine/threonine kinase activity"/>
    <property type="evidence" value="ECO:0007669"/>
    <property type="project" value="UniProtKB-EC"/>
</dbReference>
<dbReference type="Pfam" id="PF03781">
    <property type="entry name" value="FGE-sulfatase"/>
    <property type="match status" value="1"/>
</dbReference>
<dbReference type="STRING" id="1789004.FEMY_09320"/>
<accession>A0A149VZ74</accession>
<dbReference type="GO" id="GO:0120147">
    <property type="term" value="F:formylglycine-generating oxidase activity"/>
    <property type="evidence" value="ECO:0007669"/>
    <property type="project" value="TreeGrafter"/>
</dbReference>
<dbReference type="Proteomes" id="UP000075653">
    <property type="component" value="Unassembled WGS sequence"/>
</dbReference>
<keyword evidence="3" id="KW-0418">Kinase</keyword>
<dbReference type="PANTHER" id="PTHR23150">
    <property type="entry name" value="SULFATASE MODIFYING FACTOR 1, 2"/>
    <property type="match status" value="1"/>
</dbReference>
<dbReference type="EMBL" id="LRRD01000013">
    <property type="protein sequence ID" value="KXW58533.1"/>
    <property type="molecule type" value="Genomic_DNA"/>
</dbReference>
<evidence type="ECO:0000259" key="2">
    <source>
        <dbReference type="Pfam" id="PF03781"/>
    </source>
</evidence>
<protein>
    <submittedName>
        <fullName evidence="3">Serine/threonine-protein kinase pkn1</fullName>
        <ecNumber evidence="3">2.7.11.1</ecNumber>
    </submittedName>
</protein>
<keyword evidence="4" id="KW-1185">Reference proteome</keyword>
<feature type="transmembrane region" description="Helical" evidence="1">
    <location>
        <begin position="20"/>
        <end position="41"/>
    </location>
</feature>
<evidence type="ECO:0000313" key="4">
    <source>
        <dbReference type="Proteomes" id="UP000075653"/>
    </source>
</evidence>
<keyword evidence="1" id="KW-0472">Membrane</keyword>
<keyword evidence="1" id="KW-1133">Transmembrane helix</keyword>
<dbReference type="InterPro" id="IPR042095">
    <property type="entry name" value="SUMF_sf"/>
</dbReference>
<dbReference type="Gene3D" id="3.90.1580.10">
    <property type="entry name" value="paralog of FGE (formylglycine-generating enzyme)"/>
    <property type="match status" value="1"/>
</dbReference>
<proteinExistence type="predicted"/>
<evidence type="ECO:0000313" key="3">
    <source>
        <dbReference type="EMBL" id="KXW58533.1"/>
    </source>
</evidence>
<dbReference type="EC" id="2.7.11.1" evidence="3"/>
<dbReference type="PANTHER" id="PTHR23150:SF19">
    <property type="entry name" value="FORMYLGLYCINE-GENERATING ENZYME"/>
    <property type="match status" value="1"/>
</dbReference>